<dbReference type="RefSeq" id="WP_120680813.1">
    <property type="nucleotide sequence ID" value="NZ_RBAL01000009.1"/>
</dbReference>
<proteinExistence type="predicted"/>
<reference evidence="2 3" key="1">
    <citation type="journal article" date="2014" name="Int. J. Syst. Evol. Microbiol.">
        <title>Streptomyces hoynatensis sp. nov., isolated from deep marine sediment.</title>
        <authorList>
            <person name="Veyisoglu A."/>
            <person name="Sahin N."/>
        </authorList>
    </citation>
    <scope>NUCLEOTIDE SEQUENCE [LARGE SCALE GENOMIC DNA]</scope>
    <source>
        <strain evidence="2 3">KCTC 29097</strain>
    </source>
</reference>
<feature type="transmembrane region" description="Helical" evidence="1">
    <location>
        <begin position="32"/>
        <end position="52"/>
    </location>
</feature>
<dbReference type="Proteomes" id="UP000272474">
    <property type="component" value="Unassembled WGS sequence"/>
</dbReference>
<keyword evidence="1" id="KW-1133">Transmembrane helix</keyword>
<feature type="transmembrane region" description="Helical" evidence="1">
    <location>
        <begin position="6"/>
        <end position="25"/>
    </location>
</feature>
<keyword evidence="1" id="KW-0812">Transmembrane</keyword>
<organism evidence="2 3">
    <name type="scientific">Streptomyces hoynatensis</name>
    <dbReference type="NCBI Taxonomy" id="1141874"/>
    <lineage>
        <taxon>Bacteria</taxon>
        <taxon>Bacillati</taxon>
        <taxon>Actinomycetota</taxon>
        <taxon>Actinomycetes</taxon>
        <taxon>Kitasatosporales</taxon>
        <taxon>Streptomycetaceae</taxon>
        <taxon>Streptomyces</taxon>
    </lineage>
</organism>
<evidence type="ECO:0000313" key="2">
    <source>
        <dbReference type="EMBL" id="RKN40904.1"/>
    </source>
</evidence>
<protein>
    <submittedName>
        <fullName evidence="2">Uncharacterized protein</fullName>
    </submittedName>
</protein>
<feature type="transmembrane region" description="Helical" evidence="1">
    <location>
        <begin position="151"/>
        <end position="172"/>
    </location>
</feature>
<keyword evidence="1" id="KW-0472">Membrane</keyword>
<sequence length="180" mass="19464">MLVALTAAAEIAFWIVLLAGLVLRYPMRRPRLGGWVLLCLPLIDLLLLAAAVADLRRGAEPSGAHGLAALYLGFTVAYGHYTLRWADGHAAHRFGGAPRPPRPPRYGAARARHEWRLWLMTLLATAIALLVLQLLVWLSADGAQAGPLRGWQGRAVAIAGVHGFIALTYTIWPKKAPEGA</sequence>
<evidence type="ECO:0000313" key="3">
    <source>
        <dbReference type="Proteomes" id="UP000272474"/>
    </source>
</evidence>
<dbReference type="AlphaFoldDB" id="A0A3A9YYZ7"/>
<evidence type="ECO:0000256" key="1">
    <source>
        <dbReference type="SAM" id="Phobius"/>
    </source>
</evidence>
<accession>A0A3A9YYZ7</accession>
<dbReference type="OrthoDB" id="2082317at2"/>
<name>A0A3A9YYZ7_9ACTN</name>
<feature type="transmembrane region" description="Helical" evidence="1">
    <location>
        <begin position="117"/>
        <end position="139"/>
    </location>
</feature>
<dbReference type="EMBL" id="RBAL01000009">
    <property type="protein sequence ID" value="RKN40904.1"/>
    <property type="molecule type" value="Genomic_DNA"/>
</dbReference>
<comment type="caution">
    <text evidence="2">The sequence shown here is derived from an EMBL/GenBank/DDBJ whole genome shotgun (WGS) entry which is preliminary data.</text>
</comment>
<keyword evidence="3" id="KW-1185">Reference proteome</keyword>
<gene>
    <name evidence="2" type="ORF">D7294_17700</name>
</gene>
<feature type="transmembrane region" description="Helical" evidence="1">
    <location>
        <begin position="64"/>
        <end position="83"/>
    </location>
</feature>